<gene>
    <name evidence="1" type="ORF">C7419_102431</name>
</gene>
<dbReference type="RefSeq" id="WP_109583252.1">
    <property type="nucleotide sequence ID" value="NZ_QGGT01000002.1"/>
</dbReference>
<keyword evidence="2" id="KW-1185">Reference proteome</keyword>
<sequence length="299" mass="32266">MPQWLNQSRSLMDRAAVSGRRWREMVARSLMARRLALAGSRASAWHSRVELWLDGERGCALDTSGVGEKALPLASSGDVGAALAVVEALAPTPAKRGLHTLRVIVGAPFVCYFPLSWRPIPTPEDWVAQARTQFARGGFGNPGGWRFVVPDAAWGQSRLAAAMPEALCAGIERLCATRKLRIAGIEPGYVCACRDYAARIEDGRIAVVELEDIAAEGAIAHCGFRAAGQWTAFVTLPVAGPVLAHIDDAMRDATMLCGVEAPERTYVIGTVREARAEPGDADDTAGMMHWLPTPWEIPR</sequence>
<proteinExistence type="predicted"/>
<name>A0A316EU88_9BURK</name>
<dbReference type="Proteomes" id="UP000245754">
    <property type="component" value="Unassembled WGS sequence"/>
</dbReference>
<dbReference type="AlphaFoldDB" id="A0A316EU88"/>
<organism evidence="1 2">
    <name type="scientific">Cupriavidus plantarum</name>
    <dbReference type="NCBI Taxonomy" id="942865"/>
    <lineage>
        <taxon>Bacteria</taxon>
        <taxon>Pseudomonadati</taxon>
        <taxon>Pseudomonadota</taxon>
        <taxon>Betaproteobacteria</taxon>
        <taxon>Burkholderiales</taxon>
        <taxon>Burkholderiaceae</taxon>
        <taxon>Cupriavidus</taxon>
    </lineage>
</organism>
<evidence type="ECO:0000313" key="2">
    <source>
        <dbReference type="Proteomes" id="UP000245754"/>
    </source>
</evidence>
<evidence type="ECO:0000313" key="1">
    <source>
        <dbReference type="EMBL" id="PWK35155.1"/>
    </source>
</evidence>
<comment type="caution">
    <text evidence="1">The sequence shown here is derived from an EMBL/GenBank/DDBJ whole genome shotgun (WGS) entry which is preliminary data.</text>
</comment>
<dbReference type="EMBL" id="QGGT01000002">
    <property type="protein sequence ID" value="PWK35155.1"/>
    <property type="molecule type" value="Genomic_DNA"/>
</dbReference>
<protein>
    <submittedName>
        <fullName evidence="1">Uncharacterized protein</fullName>
    </submittedName>
</protein>
<reference evidence="1 2" key="1">
    <citation type="submission" date="2018-05" db="EMBL/GenBank/DDBJ databases">
        <title>Genomic Encyclopedia of Type Strains, Phase IV (KMG-V): Genome sequencing to study the core and pangenomes of soil and plant-associated prokaryotes.</title>
        <authorList>
            <person name="Whitman W."/>
        </authorList>
    </citation>
    <scope>NUCLEOTIDE SEQUENCE [LARGE SCALE GENOMIC DNA]</scope>
    <source>
        <strain evidence="1 2">SLV-132</strain>
    </source>
</reference>
<accession>A0A316EU88</accession>